<evidence type="ECO:0000313" key="2">
    <source>
        <dbReference type="EMBL" id="MDZ7279348.1"/>
    </source>
</evidence>
<evidence type="ECO:0000256" key="1">
    <source>
        <dbReference type="SAM" id="Coils"/>
    </source>
</evidence>
<accession>A0ABU5LHC2</accession>
<sequence>MTLRNKLQKVRASAERRIHKQTQILHRCQQQTAAISARITALEQAHQAAQQLSQSFVCDGETHREAILEQKARQATLRRKMATLMLELEALRQQQSEVEQTRSQASTARQALERRQQRLELRARDLRRQATRQLQNQIDDEIEEQCSWPR</sequence>
<dbReference type="RefSeq" id="WP_322543205.1">
    <property type="nucleotide sequence ID" value="NZ_JAOBTT010000001.1"/>
</dbReference>
<evidence type="ECO:0008006" key="4">
    <source>
        <dbReference type="Google" id="ProtNLM"/>
    </source>
</evidence>
<reference evidence="3" key="1">
    <citation type="submission" date="2023-07" db="EMBL/GenBank/DDBJ databases">
        <title>Structural and functional analysis of rice phyllospheric bacteria for their antimicrobial properties and defense elicitation against blast disease.</title>
        <authorList>
            <person name="Sahu K.P."/>
            <person name="Asharani P."/>
            <person name="Kumar M."/>
            <person name="Reddy B."/>
            <person name="Kumar A."/>
        </authorList>
    </citation>
    <scope>NUCLEOTIDE SEQUENCE [LARGE SCALE GENOMIC DNA]</scope>
    <source>
        <strain evidence="3">OsEp_Plm_30P10</strain>
    </source>
</reference>
<keyword evidence="3" id="KW-1185">Reference proteome</keyword>
<dbReference type="Pfam" id="PF02090">
    <property type="entry name" value="SPAM"/>
    <property type="match status" value="1"/>
</dbReference>
<keyword evidence="1" id="KW-0175">Coiled coil</keyword>
<organism evidence="2 3">
    <name type="scientific">Pantoea eucrina</name>
    <dbReference type="NCBI Taxonomy" id="472693"/>
    <lineage>
        <taxon>Bacteria</taxon>
        <taxon>Pseudomonadati</taxon>
        <taxon>Pseudomonadota</taxon>
        <taxon>Gammaproteobacteria</taxon>
        <taxon>Enterobacterales</taxon>
        <taxon>Erwiniaceae</taxon>
        <taxon>Pantoea</taxon>
    </lineage>
</organism>
<protein>
    <recommendedName>
        <fullName evidence="4">Type III secretion protein</fullName>
    </recommendedName>
</protein>
<gene>
    <name evidence="2" type="ORF">N4G40_13870</name>
</gene>
<dbReference type="InterPro" id="IPR002954">
    <property type="entry name" value="Salm_SPAgM"/>
</dbReference>
<comment type="caution">
    <text evidence="2">The sequence shown here is derived from an EMBL/GenBank/DDBJ whole genome shotgun (WGS) entry which is preliminary data.</text>
</comment>
<feature type="coiled-coil region" evidence="1">
    <location>
        <begin position="74"/>
        <end position="136"/>
    </location>
</feature>
<name>A0ABU5LHC2_9GAMM</name>
<proteinExistence type="predicted"/>
<evidence type="ECO:0000313" key="3">
    <source>
        <dbReference type="Proteomes" id="UP001288620"/>
    </source>
</evidence>
<dbReference type="Proteomes" id="UP001288620">
    <property type="component" value="Unassembled WGS sequence"/>
</dbReference>
<dbReference type="EMBL" id="JAOBTT010000001">
    <property type="protein sequence ID" value="MDZ7279348.1"/>
    <property type="molecule type" value="Genomic_DNA"/>
</dbReference>